<feature type="transmembrane region" description="Helical" evidence="20">
    <location>
        <begin position="720"/>
        <end position="739"/>
    </location>
</feature>
<dbReference type="PRINTS" id="PR01259">
    <property type="entry name" value="NACAEXCHNGR"/>
</dbReference>
<evidence type="ECO:0000256" key="10">
    <source>
        <dbReference type="ARBA" id="ARBA00022737"/>
    </source>
</evidence>
<evidence type="ECO:0000313" key="23">
    <source>
        <dbReference type="Proteomes" id="UP001347796"/>
    </source>
</evidence>
<keyword evidence="18" id="KW-0739">Sodium transport</keyword>
<name>A0AAN8J617_PATCE</name>
<evidence type="ECO:0000256" key="5">
    <source>
        <dbReference type="ARBA" id="ARBA00022475"/>
    </source>
</evidence>
<evidence type="ECO:0000256" key="11">
    <source>
        <dbReference type="ARBA" id="ARBA00022837"/>
    </source>
</evidence>
<keyword evidence="6" id="KW-0109">Calcium transport</keyword>
<protein>
    <recommendedName>
        <fullName evidence="21">Calx-beta domain-containing protein</fullName>
    </recommendedName>
</protein>
<feature type="transmembrane region" description="Helical" evidence="20">
    <location>
        <begin position="791"/>
        <end position="810"/>
    </location>
</feature>
<gene>
    <name evidence="22" type="ORF">SNE40_018811</name>
</gene>
<comment type="caution">
    <text evidence="22">The sequence shown here is derived from an EMBL/GenBank/DDBJ whole genome shotgun (WGS) entry which is preliminary data.</text>
</comment>
<sequence length="820" mass="89731">MANTSIDFNDYTCSDVGLLLPAINEYTWSLGARAFLYLLGMLWCFLAVAIVADTFMCGIERITSKTRFIELADPNTKTTTKVEVKVWNDTVANLSLLAFGTSAPEILLSVIEITGKGFKAGELGPGTIVGSAAFNLLVITAVCIVSIPPGEIRRINNMRVFGVTTFSSMFAYIWLIIVLMVISPGEVELWEAIFTFCLFPVLILSAFLADKSYCCVRKNKTSSEVEIGLDLDSVSQMKPGITGSADIIEVAREVEKDHSLSEDAAAKIVSAKMAANQHHSSLWYRVNATRLLTGGHKLVPNVSKTMKEHRQIIYAIYEHVQPVDGSGRHGPEELEKLSDGGKKAVIEFTASSCAVLESEGSVRIGIRRFGNTFSEVTVSVETIDGSAEAGNDYKPIKEKLTFKPKETLKEIFIEIIDDDVWEPDEFFFVKLFLEDGQDSTASLGKVSINQVTIVNDDDPGKFEFSKPSYIIKESSDKVLLTINRVNGADGEVCVSWKTKDLSAKNGVEYMGGDGKIRFKHGETSKVLPIQINKMMASEHEPNFQVELSGPTGGAEIGKIAKTIVTIINDEEFNNMVSRIANKTKKNLDGLRLDTSSWAEQFHDAFNVNGGDAENTTVLDYIMHFMTFFWKVVFAFIPPPSIGGGWLTFFLSLAMIGFLTAIISDLASIFGCLIGLSNTITAITLVALGTSMPDTFASKQAAINEIYADSSVGNINGSNSVNVFLGMGLPWLIATIYWKFKGQKFLVPKGSLGFSVVLYTACAVMALVILMLRRYLSVFGKAELGGPKVPKIISAVAVFFLWVFYIVLSSLQAQNIIDVGF</sequence>
<evidence type="ECO:0000256" key="19">
    <source>
        <dbReference type="ARBA" id="ARBA00033667"/>
    </source>
</evidence>
<evidence type="ECO:0000313" key="22">
    <source>
        <dbReference type="EMBL" id="KAK6170407.1"/>
    </source>
</evidence>
<feature type="transmembrane region" description="Helical" evidence="20">
    <location>
        <begin position="617"/>
        <end position="636"/>
    </location>
</feature>
<reference evidence="22 23" key="1">
    <citation type="submission" date="2024-01" db="EMBL/GenBank/DDBJ databases">
        <title>The genome of the rayed Mediterranean limpet Patella caerulea (Linnaeus, 1758).</title>
        <authorList>
            <person name="Anh-Thu Weber A."/>
            <person name="Halstead-Nussloch G."/>
        </authorList>
    </citation>
    <scope>NUCLEOTIDE SEQUENCE [LARGE SCALE GENOMIC DNA]</scope>
    <source>
        <strain evidence="22">AATW-2023a</strain>
        <tissue evidence="22">Whole specimen</tissue>
    </source>
</reference>
<dbReference type="SUPFAM" id="SSF141072">
    <property type="entry name" value="CalX-like"/>
    <property type="match status" value="2"/>
</dbReference>
<dbReference type="AlphaFoldDB" id="A0AAN8J617"/>
<dbReference type="InterPro" id="IPR004836">
    <property type="entry name" value="Na_Ca_Ex"/>
</dbReference>
<dbReference type="InterPro" id="IPR038081">
    <property type="entry name" value="CalX-like_sf"/>
</dbReference>
<comment type="similarity">
    <text evidence="2">Belongs to the Ca(2+):cation antiporter (CaCA) (TC 2.A.19) family. SLC8 subfamily.</text>
</comment>
<dbReference type="GO" id="GO:0042383">
    <property type="term" value="C:sarcolemma"/>
    <property type="evidence" value="ECO:0007669"/>
    <property type="project" value="TreeGrafter"/>
</dbReference>
<dbReference type="GO" id="GO:0046872">
    <property type="term" value="F:metal ion binding"/>
    <property type="evidence" value="ECO:0007669"/>
    <property type="project" value="UniProtKB-KW"/>
</dbReference>
<keyword evidence="16 20" id="KW-0472">Membrane</keyword>
<evidence type="ECO:0000256" key="2">
    <source>
        <dbReference type="ARBA" id="ARBA00007489"/>
    </source>
</evidence>
<evidence type="ECO:0000256" key="16">
    <source>
        <dbReference type="ARBA" id="ARBA00023136"/>
    </source>
</evidence>
<dbReference type="GO" id="GO:0005432">
    <property type="term" value="F:calcium:sodium antiporter activity"/>
    <property type="evidence" value="ECO:0007669"/>
    <property type="project" value="InterPro"/>
</dbReference>
<feature type="transmembrane region" description="Helical" evidence="20">
    <location>
        <begin position="669"/>
        <end position="688"/>
    </location>
</feature>
<evidence type="ECO:0000256" key="7">
    <source>
        <dbReference type="ARBA" id="ARBA00022692"/>
    </source>
</evidence>
<dbReference type="Gene3D" id="1.20.1420.30">
    <property type="entry name" value="NCX, central ion-binding region"/>
    <property type="match status" value="2"/>
</dbReference>
<evidence type="ECO:0000256" key="20">
    <source>
        <dbReference type="SAM" id="Phobius"/>
    </source>
</evidence>
<evidence type="ECO:0000259" key="21">
    <source>
        <dbReference type="SMART" id="SM00237"/>
    </source>
</evidence>
<dbReference type="PANTHER" id="PTHR11878">
    <property type="entry name" value="SODIUM/CALCIUM EXCHANGER"/>
    <property type="match status" value="1"/>
</dbReference>
<feature type="transmembrane region" description="Helical" evidence="20">
    <location>
        <begin position="189"/>
        <end position="209"/>
    </location>
</feature>
<feature type="transmembrane region" description="Helical" evidence="20">
    <location>
        <begin position="123"/>
        <end position="148"/>
    </location>
</feature>
<evidence type="ECO:0000256" key="14">
    <source>
        <dbReference type="ARBA" id="ARBA00023053"/>
    </source>
</evidence>
<dbReference type="GO" id="GO:0005516">
    <property type="term" value="F:calmodulin binding"/>
    <property type="evidence" value="ECO:0007669"/>
    <property type="project" value="UniProtKB-KW"/>
</dbReference>
<evidence type="ECO:0000256" key="18">
    <source>
        <dbReference type="ARBA" id="ARBA00023201"/>
    </source>
</evidence>
<dbReference type="Pfam" id="PF01699">
    <property type="entry name" value="Na_Ca_ex"/>
    <property type="match status" value="2"/>
</dbReference>
<dbReference type="EMBL" id="JAZGQO010000014">
    <property type="protein sequence ID" value="KAK6170407.1"/>
    <property type="molecule type" value="Genomic_DNA"/>
</dbReference>
<dbReference type="InterPro" id="IPR003644">
    <property type="entry name" value="Calx_beta"/>
</dbReference>
<feature type="transmembrane region" description="Helical" evidence="20">
    <location>
        <begin position="751"/>
        <end position="771"/>
    </location>
</feature>
<dbReference type="SMART" id="SM00237">
    <property type="entry name" value="Calx_beta"/>
    <property type="match status" value="2"/>
</dbReference>
<dbReference type="GO" id="GO:0030424">
    <property type="term" value="C:axon"/>
    <property type="evidence" value="ECO:0007669"/>
    <property type="project" value="TreeGrafter"/>
</dbReference>
<keyword evidence="8" id="KW-0479">Metal-binding</keyword>
<organism evidence="22 23">
    <name type="scientific">Patella caerulea</name>
    <name type="common">Rayed Mediterranean limpet</name>
    <dbReference type="NCBI Taxonomy" id="87958"/>
    <lineage>
        <taxon>Eukaryota</taxon>
        <taxon>Metazoa</taxon>
        <taxon>Spiralia</taxon>
        <taxon>Lophotrochozoa</taxon>
        <taxon>Mollusca</taxon>
        <taxon>Gastropoda</taxon>
        <taxon>Patellogastropoda</taxon>
        <taxon>Patelloidea</taxon>
        <taxon>Patellidae</taxon>
        <taxon>Patella</taxon>
    </lineage>
</organism>
<keyword evidence="9" id="KW-0732">Signal</keyword>
<keyword evidence="11" id="KW-0106">Calcium</keyword>
<dbReference type="Pfam" id="PF03160">
    <property type="entry name" value="Calx-beta"/>
    <property type="match status" value="1"/>
</dbReference>
<keyword evidence="14" id="KW-0915">Sodium</keyword>
<evidence type="ECO:0000256" key="8">
    <source>
        <dbReference type="ARBA" id="ARBA00022723"/>
    </source>
</evidence>
<dbReference type="GO" id="GO:0098703">
    <property type="term" value="P:calcium ion import across plasma membrane"/>
    <property type="evidence" value="ECO:0007669"/>
    <property type="project" value="TreeGrafter"/>
</dbReference>
<keyword evidence="7 20" id="KW-0812">Transmembrane</keyword>
<keyword evidence="15" id="KW-0406">Ion transport</keyword>
<comment type="catalytic activity">
    <reaction evidence="19">
        <text>Ca(2+)(in) + 3 Na(+)(out) = Ca(2+)(out) + 3 Na(+)(in)</text>
        <dbReference type="Rhea" id="RHEA:69955"/>
        <dbReference type="ChEBI" id="CHEBI:29101"/>
        <dbReference type="ChEBI" id="CHEBI:29108"/>
    </reaction>
</comment>
<evidence type="ECO:0000256" key="15">
    <source>
        <dbReference type="ARBA" id="ARBA00023065"/>
    </source>
</evidence>
<keyword evidence="3" id="KW-0813">Transport</keyword>
<evidence type="ECO:0000256" key="12">
    <source>
        <dbReference type="ARBA" id="ARBA00022860"/>
    </source>
</evidence>
<feature type="transmembrane region" description="Helical" evidence="20">
    <location>
        <begin position="91"/>
        <end position="111"/>
    </location>
</feature>
<evidence type="ECO:0000256" key="6">
    <source>
        <dbReference type="ARBA" id="ARBA00022568"/>
    </source>
</evidence>
<proteinExistence type="inferred from homology"/>
<dbReference type="PANTHER" id="PTHR11878:SF76">
    <property type="entry name" value="CALX-BETA DOMAIN-CONTAINING PROTEIN"/>
    <property type="match status" value="1"/>
</dbReference>
<feature type="transmembrane region" description="Helical" evidence="20">
    <location>
        <begin position="642"/>
        <end position="662"/>
    </location>
</feature>
<evidence type="ECO:0000256" key="13">
    <source>
        <dbReference type="ARBA" id="ARBA00022989"/>
    </source>
</evidence>
<keyword evidence="23" id="KW-1185">Reference proteome</keyword>
<keyword evidence="13 20" id="KW-1133">Transmembrane helix</keyword>
<dbReference type="GO" id="GO:0007154">
    <property type="term" value="P:cell communication"/>
    <property type="evidence" value="ECO:0007669"/>
    <property type="project" value="InterPro"/>
</dbReference>
<keyword evidence="5" id="KW-1003">Cell membrane</keyword>
<keyword evidence="12" id="KW-0112">Calmodulin-binding</keyword>
<evidence type="ECO:0000256" key="17">
    <source>
        <dbReference type="ARBA" id="ARBA00023180"/>
    </source>
</evidence>
<feature type="domain" description="Calx-beta" evidence="21">
    <location>
        <begin position="449"/>
        <end position="548"/>
    </location>
</feature>
<dbReference type="Gene3D" id="2.60.40.2030">
    <property type="match status" value="2"/>
</dbReference>
<feature type="domain" description="Calx-beta" evidence="21">
    <location>
        <begin position="332"/>
        <end position="432"/>
    </location>
</feature>
<dbReference type="InterPro" id="IPR051171">
    <property type="entry name" value="CaCA"/>
</dbReference>
<dbReference type="Proteomes" id="UP001347796">
    <property type="component" value="Unassembled WGS sequence"/>
</dbReference>
<dbReference type="InterPro" id="IPR004837">
    <property type="entry name" value="NaCa_Exmemb"/>
</dbReference>
<keyword evidence="4" id="KW-0050">Antiport</keyword>
<feature type="transmembrane region" description="Helical" evidence="20">
    <location>
        <begin position="160"/>
        <end position="183"/>
    </location>
</feature>
<evidence type="ECO:0000256" key="3">
    <source>
        <dbReference type="ARBA" id="ARBA00022448"/>
    </source>
</evidence>
<keyword evidence="17" id="KW-0325">Glycoprotein</keyword>
<dbReference type="InterPro" id="IPR044880">
    <property type="entry name" value="NCX_ion-bd_dom_sf"/>
</dbReference>
<comment type="subcellular location">
    <subcellularLocation>
        <location evidence="1">Cell membrane</location>
        <topology evidence="1">Multi-pass membrane protein</topology>
    </subcellularLocation>
</comment>
<evidence type="ECO:0000256" key="4">
    <source>
        <dbReference type="ARBA" id="ARBA00022449"/>
    </source>
</evidence>
<evidence type="ECO:0000256" key="1">
    <source>
        <dbReference type="ARBA" id="ARBA00004651"/>
    </source>
</evidence>
<accession>A0AAN8J617</accession>
<keyword evidence="10" id="KW-0677">Repeat</keyword>
<dbReference type="GO" id="GO:0098794">
    <property type="term" value="C:postsynapse"/>
    <property type="evidence" value="ECO:0007669"/>
    <property type="project" value="TreeGrafter"/>
</dbReference>
<feature type="transmembrane region" description="Helical" evidence="20">
    <location>
        <begin position="34"/>
        <end position="59"/>
    </location>
</feature>
<evidence type="ECO:0000256" key="9">
    <source>
        <dbReference type="ARBA" id="ARBA00022729"/>
    </source>
</evidence>